<dbReference type="GO" id="GO:0006261">
    <property type="term" value="P:DNA-templated DNA replication"/>
    <property type="evidence" value="ECO:0007669"/>
    <property type="project" value="TreeGrafter"/>
</dbReference>
<dbReference type="PANTHER" id="PTHR10322:SF23">
    <property type="entry name" value="DNA POLYMERASE DELTA CATALYTIC SUBUNIT"/>
    <property type="match status" value="1"/>
</dbReference>
<comment type="catalytic activity">
    <reaction evidence="7">
        <text>DNA(n) + a 2'-deoxyribonucleoside 5'-triphosphate = DNA(n+1) + diphosphate</text>
        <dbReference type="Rhea" id="RHEA:22508"/>
        <dbReference type="Rhea" id="RHEA-COMP:17339"/>
        <dbReference type="Rhea" id="RHEA-COMP:17340"/>
        <dbReference type="ChEBI" id="CHEBI:33019"/>
        <dbReference type="ChEBI" id="CHEBI:61560"/>
        <dbReference type="ChEBI" id="CHEBI:173112"/>
        <dbReference type="EC" id="2.7.7.7"/>
    </reaction>
</comment>
<evidence type="ECO:0000256" key="4">
    <source>
        <dbReference type="ARBA" id="ARBA00022695"/>
    </source>
</evidence>
<dbReference type="EMBL" id="DTHB01000029">
    <property type="protein sequence ID" value="HGB14365.1"/>
    <property type="molecule type" value="Genomic_DNA"/>
</dbReference>
<dbReference type="Gene3D" id="3.90.1600.10">
    <property type="entry name" value="Palm domain of DNA polymerase"/>
    <property type="match status" value="2"/>
</dbReference>
<keyword evidence="4" id="KW-0548">Nucleotidyltransferase</keyword>
<proteinExistence type="inferred from homology"/>
<keyword evidence="3" id="KW-0808">Transferase</keyword>
<dbReference type="InterPro" id="IPR043502">
    <property type="entry name" value="DNA/RNA_pol_sf"/>
</dbReference>
<dbReference type="SUPFAM" id="SSF56672">
    <property type="entry name" value="DNA/RNA polymerases"/>
    <property type="match status" value="1"/>
</dbReference>
<keyword evidence="5" id="KW-0239">DNA-directed DNA polymerase</keyword>
<evidence type="ECO:0000256" key="5">
    <source>
        <dbReference type="ARBA" id="ARBA00022932"/>
    </source>
</evidence>
<evidence type="ECO:0000313" key="9">
    <source>
        <dbReference type="EMBL" id="HGB14365.1"/>
    </source>
</evidence>
<sequence length="766" mass="86344">METTGWLFDLYPLGNRMVLWFITPKGERLRVEDDFSYCLYLSGPWPQLTRLARAFQQRGWIRRAYPAYGRDLGSGAEIEVIALELEAYSLLPPLQAWLGKLREEPACYNCDLETSAYYLYCRRLWPCAWYDLKIEEGRLAAATLREEPFAPDLTLPPLSILHLGLTRNPLVPLGAGNSLFLSWEGRTLELEASHRAGLVAELSSLLRRLDPDLVVSDWGDEAIVPQLWRWSREYRVPLALDRETARLPRRFSGGRSYFSYGRVVYQGPSAPFFGRWHVDRRNSFFWREAGLAGLIQISRLGQMPLQQAARASPGTLITSMQLARAVADGFLIPWRKGEPERFKSAEELLTIDKGGLVFLPPVGLHFNVAELDFASMYPTIMVVHNISPETVNCGCCVEEGAGEHSPRLPSSLPQGGWGKGPEIVNPGVPPSRVPEAGYHLCRRREGLVPRTLKPILNLREQLKARAKELPPELAASYQERQNALKWMLVTCFGYLGYKNARFGRIEAHEAVTAYGRDKLLTAKELCEAAGFTVLHALTDCLWIKKDGMTAAELESLSQNISRATGVRLSLEGCYRWIVFLPSRQNPERPVATRYFGVFEDGRLKVRGLLCRRRDTPPLVRRAQEALLARLADVATRQELTARRPELEELAEGFRQRLREGGIAPGELMITRVLSKPVEDYKVDTPTALAARQLARAGIKLVPGEKVRFVHRKKRGPKELQVVTAPFLDDLETYDTGVYLELLNRALDEVLTGVFGDADLLRPKGSK</sequence>
<evidence type="ECO:0000256" key="7">
    <source>
        <dbReference type="ARBA" id="ARBA00049244"/>
    </source>
</evidence>
<evidence type="ECO:0000256" key="6">
    <source>
        <dbReference type="ARBA" id="ARBA00023125"/>
    </source>
</evidence>
<reference evidence="9" key="1">
    <citation type="journal article" date="2020" name="mSystems">
        <title>Genome- and Community-Level Interaction Insights into Carbon Utilization and Element Cycling Functions of Hydrothermarchaeota in Hydrothermal Sediment.</title>
        <authorList>
            <person name="Zhou Z."/>
            <person name="Liu Y."/>
            <person name="Xu W."/>
            <person name="Pan J."/>
            <person name="Luo Z.H."/>
            <person name="Li M."/>
        </authorList>
    </citation>
    <scope>NUCLEOTIDE SEQUENCE [LARGE SCALE GENOMIC DNA]</scope>
    <source>
        <strain evidence="9">SpSt-776</strain>
    </source>
</reference>
<dbReference type="PANTHER" id="PTHR10322">
    <property type="entry name" value="DNA POLYMERASE CATALYTIC SUBUNIT"/>
    <property type="match status" value="1"/>
</dbReference>
<keyword evidence="6" id="KW-0238">DNA-binding</keyword>
<dbReference type="InterPro" id="IPR050240">
    <property type="entry name" value="DNA_pol_type-B"/>
</dbReference>
<feature type="domain" description="DNA-directed DNA polymerase family B multifunctional" evidence="8">
    <location>
        <begin position="315"/>
        <end position="715"/>
    </location>
</feature>
<organism evidence="9">
    <name type="scientific">Desulfobacca acetoxidans</name>
    <dbReference type="NCBI Taxonomy" id="60893"/>
    <lineage>
        <taxon>Bacteria</taxon>
        <taxon>Pseudomonadati</taxon>
        <taxon>Thermodesulfobacteriota</taxon>
        <taxon>Desulfobaccia</taxon>
        <taxon>Desulfobaccales</taxon>
        <taxon>Desulfobaccaceae</taxon>
        <taxon>Desulfobacca</taxon>
    </lineage>
</organism>
<dbReference type="SMART" id="SM00486">
    <property type="entry name" value="POLBc"/>
    <property type="match status" value="1"/>
</dbReference>
<dbReference type="InterPro" id="IPR006172">
    <property type="entry name" value="DNA-dir_DNA_pol_B"/>
</dbReference>
<dbReference type="AlphaFoldDB" id="A0A7C3SK10"/>
<comment type="caution">
    <text evidence="9">The sequence shown here is derived from an EMBL/GenBank/DDBJ whole genome shotgun (WGS) entry which is preliminary data.</text>
</comment>
<evidence type="ECO:0000259" key="8">
    <source>
        <dbReference type="Pfam" id="PF00136"/>
    </source>
</evidence>
<dbReference type="InterPro" id="IPR006134">
    <property type="entry name" value="DNA-dir_DNA_pol_B_multi_dom"/>
</dbReference>
<dbReference type="Gene3D" id="1.10.132.60">
    <property type="entry name" value="DNA polymerase family B, C-terminal domain"/>
    <property type="match status" value="1"/>
</dbReference>
<name>A0A7C3SK10_9BACT</name>
<dbReference type="Pfam" id="PF00136">
    <property type="entry name" value="DNA_pol_B"/>
    <property type="match status" value="1"/>
</dbReference>
<dbReference type="InterPro" id="IPR042087">
    <property type="entry name" value="DNA_pol_B_thumb"/>
</dbReference>
<evidence type="ECO:0000256" key="3">
    <source>
        <dbReference type="ARBA" id="ARBA00022679"/>
    </source>
</evidence>
<evidence type="ECO:0000256" key="1">
    <source>
        <dbReference type="ARBA" id="ARBA00005755"/>
    </source>
</evidence>
<accession>A0A7C3SK10</accession>
<dbReference type="Gene3D" id="1.10.287.690">
    <property type="entry name" value="Helix hairpin bin"/>
    <property type="match status" value="1"/>
</dbReference>
<protein>
    <recommendedName>
        <fullName evidence="2">DNA-directed DNA polymerase</fullName>
        <ecNumber evidence="2">2.7.7.7</ecNumber>
    </recommendedName>
</protein>
<gene>
    <name evidence="9" type="ORF">ENV62_03890</name>
</gene>
<comment type="similarity">
    <text evidence="1">Belongs to the DNA polymerase type-B family.</text>
</comment>
<dbReference type="GO" id="GO:0000166">
    <property type="term" value="F:nucleotide binding"/>
    <property type="evidence" value="ECO:0007669"/>
    <property type="project" value="InterPro"/>
</dbReference>
<dbReference type="InterPro" id="IPR023211">
    <property type="entry name" value="DNA_pol_palm_dom_sf"/>
</dbReference>
<dbReference type="CDD" id="cd05531">
    <property type="entry name" value="POLBc_B2"/>
    <property type="match status" value="1"/>
</dbReference>
<dbReference type="GO" id="GO:0003887">
    <property type="term" value="F:DNA-directed DNA polymerase activity"/>
    <property type="evidence" value="ECO:0007669"/>
    <property type="project" value="UniProtKB-KW"/>
</dbReference>
<evidence type="ECO:0000256" key="2">
    <source>
        <dbReference type="ARBA" id="ARBA00012417"/>
    </source>
</evidence>
<dbReference type="GO" id="GO:0003677">
    <property type="term" value="F:DNA binding"/>
    <property type="evidence" value="ECO:0007669"/>
    <property type="project" value="UniProtKB-KW"/>
</dbReference>
<dbReference type="EC" id="2.7.7.7" evidence="2"/>